<dbReference type="SMART" id="SM00634">
    <property type="entry name" value="BID_1"/>
    <property type="match status" value="3"/>
</dbReference>
<dbReference type="PROSITE" id="PS51257">
    <property type="entry name" value="PROKAR_LIPOPROTEIN"/>
    <property type="match status" value="1"/>
</dbReference>
<name>A0A919EIE1_9GAMM</name>
<keyword evidence="5" id="KW-1185">Reference proteome</keyword>
<comment type="similarity">
    <text evidence="1">Belongs to the intimin/invasin family.</text>
</comment>
<reference evidence="4" key="1">
    <citation type="journal article" date="2014" name="Int. J. Syst. Evol. Microbiol.">
        <title>Complete genome sequence of Corynebacterium casei LMG S-19264T (=DSM 44701T), isolated from a smear-ripened cheese.</title>
        <authorList>
            <consortium name="US DOE Joint Genome Institute (JGI-PGF)"/>
            <person name="Walter F."/>
            <person name="Albersmeier A."/>
            <person name="Kalinowski J."/>
            <person name="Ruckert C."/>
        </authorList>
    </citation>
    <scope>NUCLEOTIDE SEQUENCE</scope>
    <source>
        <strain evidence="4">KCTC 42731</strain>
    </source>
</reference>
<keyword evidence="2" id="KW-0732">Signal</keyword>
<protein>
    <recommendedName>
        <fullName evidence="3">Big-1 domain-containing protein</fullName>
    </recommendedName>
</protein>
<feature type="signal peptide" evidence="2">
    <location>
        <begin position="1"/>
        <end position="24"/>
    </location>
</feature>
<dbReference type="Pfam" id="PF02369">
    <property type="entry name" value="Big_1"/>
    <property type="match status" value="1"/>
</dbReference>
<dbReference type="EMBL" id="BNCK01000002">
    <property type="protein sequence ID" value="GHF84097.1"/>
    <property type="molecule type" value="Genomic_DNA"/>
</dbReference>
<evidence type="ECO:0000256" key="1">
    <source>
        <dbReference type="ARBA" id="ARBA00010116"/>
    </source>
</evidence>
<dbReference type="AlphaFoldDB" id="A0A919EIE1"/>
<gene>
    <name evidence="4" type="ORF">GCM10017161_09350</name>
</gene>
<evidence type="ECO:0000259" key="3">
    <source>
        <dbReference type="PROSITE" id="PS51127"/>
    </source>
</evidence>
<accession>A0A919EIE1</accession>
<evidence type="ECO:0000313" key="5">
    <source>
        <dbReference type="Proteomes" id="UP000623842"/>
    </source>
</evidence>
<feature type="chain" id="PRO_5037986735" description="Big-1 domain-containing protein" evidence="2">
    <location>
        <begin position="25"/>
        <end position="793"/>
    </location>
</feature>
<dbReference type="InterPro" id="IPR013783">
    <property type="entry name" value="Ig-like_fold"/>
</dbReference>
<dbReference type="RefSeq" id="WP_189767768.1">
    <property type="nucleotide sequence ID" value="NZ_BNCK01000002.1"/>
</dbReference>
<dbReference type="Proteomes" id="UP000623842">
    <property type="component" value="Unassembled WGS sequence"/>
</dbReference>
<dbReference type="InterPro" id="IPR008964">
    <property type="entry name" value="Invasin/intimin_cell_adhesion"/>
</dbReference>
<dbReference type="Gene3D" id="2.60.40.10">
    <property type="entry name" value="Immunoglobulins"/>
    <property type="match status" value="4"/>
</dbReference>
<dbReference type="PROSITE" id="PS51127">
    <property type="entry name" value="BIG1"/>
    <property type="match status" value="1"/>
</dbReference>
<feature type="domain" description="Big-1" evidence="3">
    <location>
        <begin position="146"/>
        <end position="237"/>
    </location>
</feature>
<reference evidence="4" key="2">
    <citation type="submission" date="2020-09" db="EMBL/GenBank/DDBJ databases">
        <authorList>
            <person name="Sun Q."/>
            <person name="Kim S."/>
        </authorList>
    </citation>
    <scope>NUCLEOTIDE SEQUENCE</scope>
    <source>
        <strain evidence="4">KCTC 42731</strain>
    </source>
</reference>
<dbReference type="SUPFAM" id="SSF49373">
    <property type="entry name" value="Invasin/intimin cell-adhesion fragments"/>
    <property type="match status" value="3"/>
</dbReference>
<evidence type="ECO:0000313" key="4">
    <source>
        <dbReference type="EMBL" id="GHF84097.1"/>
    </source>
</evidence>
<comment type="caution">
    <text evidence="4">The sequence shown here is derived from an EMBL/GenBank/DDBJ whole genome shotgun (WGS) entry which is preliminary data.</text>
</comment>
<evidence type="ECO:0000256" key="2">
    <source>
        <dbReference type="SAM" id="SignalP"/>
    </source>
</evidence>
<dbReference type="InterPro" id="IPR003344">
    <property type="entry name" value="Big_1_dom"/>
</dbReference>
<sequence length="793" mass="83432">MKIFYRALFTCALLSLLGCNGSSGKNDTVTGQTPVSPSKLTLSLVDAQGNQKLSFDKNEAIYVKALVQGASNQNISGSRVDFTNDLGLLSVNSKLTDAKGTAEITIGNTNNALGAGTLTASVDGISQAIDYEFIDNQTHGLSPKLQISLEVSGTPANQFGTDEHGIFTVKLLTKDGSPIDNKKINFTTDIGSLEPSSAQTNAQGYATTKISSTVLGAGMFTATLDDNSAISAQQGFQVLATNSTGDNDIRIGHISDDGQFNEGQIKLSVTDGKISAGGTLGLWVDLIDSNNQLVNTPITVSFTSTCVANNNANIDQTVITIRGKASSTFEDVNCAGVSGTEDVIIASINANGVTSTASAIIDIQGEQLGSIEFVSTSPNQIVIKGSGGQENATVTFLIKSAIGNPIAQQEVIFDLDSQVGGVKLSRTKGVTNSQGLVTTQVISGTVPAVIRVSAKASLEGEEISTQSSELSINTGLPDQASMTIAASVLNPEASTRGSESIITVWLADSYNNPVADGTTINFTTEGGSIEERCTTTGGNCSVTWTATEPYPNDHRATILATASGHETFFDTNGNNQFDDADGSAINLTSVNSGFGRSTPQASGFVDMSEAWRDDNANGIKDANETKYFDDNGNGQFDAPDDKFNGPQCQGTSCDATAKKITIRKAMEIIMSDAYNPTYKLTNDQNSITYLSSYGQSSTLPEIADGSKVYFVFHVADSAMQTLPVGTIIDVELDGVIIDTREIADTNRSPGFSTIRFPMENIAGGSSKDVNLTITIKTNDTLAKPYISTEFKFL</sequence>
<organism evidence="4 5">
    <name type="scientific">Thalassotalea marina</name>
    <dbReference type="NCBI Taxonomy" id="1673741"/>
    <lineage>
        <taxon>Bacteria</taxon>
        <taxon>Pseudomonadati</taxon>
        <taxon>Pseudomonadota</taxon>
        <taxon>Gammaproteobacteria</taxon>
        <taxon>Alteromonadales</taxon>
        <taxon>Colwelliaceae</taxon>
        <taxon>Thalassotalea</taxon>
    </lineage>
</organism>
<proteinExistence type="inferred from homology"/>